<sequence length="202" mass="22939">MVQTTPINQPDNDDIKILESQIRECFGRVVFTHKTHEKCSDIYAEQLKILKISEIILSALTTTSLLTSIFGDQKIGTIIGAILSTIILGITIYTKDYDLGKLSKSHADVANQLWNIRELYISLIADIKSNNLAVEQIKQKRDELHKSLNIIYSNAPRTNYKAYKLASEALNQNGQINQGEEMTFSDSEIDRFLPNDLRRHKT</sequence>
<dbReference type="NCBIfam" id="NF033632">
    <property type="entry name" value="SLATT_4"/>
    <property type="match status" value="1"/>
</dbReference>
<keyword evidence="1" id="KW-0812">Transmembrane</keyword>
<evidence type="ECO:0000256" key="1">
    <source>
        <dbReference type="SAM" id="Phobius"/>
    </source>
</evidence>
<gene>
    <name evidence="3" type="ORF">MSj_02559</name>
</gene>
<organism evidence="3 4">
    <name type="scientific">Microcystis aeruginosa Sj</name>
    <dbReference type="NCBI Taxonomy" id="1979544"/>
    <lineage>
        <taxon>Bacteria</taxon>
        <taxon>Bacillati</taxon>
        <taxon>Cyanobacteriota</taxon>
        <taxon>Cyanophyceae</taxon>
        <taxon>Oscillatoriophycideae</taxon>
        <taxon>Chroococcales</taxon>
        <taxon>Microcystaceae</taxon>
        <taxon>Microcystis</taxon>
    </lineage>
</organism>
<keyword evidence="1" id="KW-1133">Transmembrane helix</keyword>
<evidence type="ECO:0000313" key="4">
    <source>
        <dbReference type="Proteomes" id="UP000248272"/>
    </source>
</evidence>
<proteinExistence type="predicted"/>
<dbReference type="RefSeq" id="WP_103672778.1">
    <property type="nucleotide sequence ID" value="NZ_BDSG01000059.1"/>
</dbReference>
<dbReference type="AlphaFoldDB" id="A0A2Z6UTY6"/>
<reference evidence="3 4" key="1">
    <citation type="journal article" date="2018" name="Front. Microbiol.">
        <title>Adaptation of the Freshwater Bloom-Forming Cyanobacterium Microcystis aeruginosa to Brackish Water Is Driven by Recent Horizontal Transfer of Sucrose Genes.</title>
        <authorList>
            <person name="Tanabe Y."/>
            <person name="Hodoki Y."/>
            <person name="Sano T."/>
            <person name="Tada K."/>
            <person name="Watanabe M.M."/>
        </authorList>
    </citation>
    <scope>NUCLEOTIDE SEQUENCE [LARGE SCALE GENOMIC DNA]</scope>
    <source>
        <strain evidence="3 4">Sj</strain>
    </source>
</reference>
<comment type="caution">
    <text evidence="3">The sequence shown here is derived from an EMBL/GenBank/DDBJ whole genome shotgun (WGS) entry which is preliminary data.</text>
</comment>
<accession>A0A2Z6UTY6</accession>
<evidence type="ECO:0000259" key="2">
    <source>
        <dbReference type="Pfam" id="PF18186"/>
    </source>
</evidence>
<name>A0A2Z6UTY6_MICAE</name>
<evidence type="ECO:0000313" key="3">
    <source>
        <dbReference type="EMBL" id="GBL11061.1"/>
    </source>
</evidence>
<dbReference type="Pfam" id="PF18186">
    <property type="entry name" value="SLATT_4"/>
    <property type="match status" value="1"/>
</dbReference>
<dbReference type="EMBL" id="BDSG01000059">
    <property type="protein sequence ID" value="GBL11061.1"/>
    <property type="molecule type" value="Genomic_DNA"/>
</dbReference>
<protein>
    <recommendedName>
        <fullName evidence="2">SMODS and SLOG-associating 2TM effector domain-containing protein</fullName>
    </recommendedName>
</protein>
<feature type="domain" description="SMODS and SLOG-associating 2TM effector" evidence="2">
    <location>
        <begin position="18"/>
        <end position="188"/>
    </location>
</feature>
<keyword evidence="1" id="KW-0472">Membrane</keyword>
<feature type="transmembrane region" description="Helical" evidence="1">
    <location>
        <begin position="75"/>
        <end position="94"/>
    </location>
</feature>
<dbReference type="InterPro" id="IPR040811">
    <property type="entry name" value="SLATT_4"/>
</dbReference>
<dbReference type="Proteomes" id="UP000248272">
    <property type="component" value="Unassembled WGS sequence"/>
</dbReference>